<dbReference type="Gene3D" id="1.10.10.10">
    <property type="entry name" value="Winged helix-like DNA-binding domain superfamily/Winged helix DNA-binding domain"/>
    <property type="match status" value="1"/>
</dbReference>
<gene>
    <name evidence="7" type="ORF">RK55_014015</name>
</gene>
<evidence type="ECO:0000256" key="4">
    <source>
        <dbReference type="ARBA" id="ARBA00023159"/>
    </source>
</evidence>
<evidence type="ECO:0000259" key="6">
    <source>
        <dbReference type="PROSITE" id="PS50931"/>
    </source>
</evidence>
<organism evidence="7 8">
    <name type="scientific">Salmonella enterica subsp. houtenae serovar 50:g,z51:-</name>
    <dbReference type="NCBI Taxonomy" id="1173947"/>
    <lineage>
        <taxon>Bacteria</taxon>
        <taxon>Pseudomonadati</taxon>
        <taxon>Pseudomonadota</taxon>
        <taxon>Gammaproteobacteria</taxon>
        <taxon>Enterobacterales</taxon>
        <taxon>Enterobacteriaceae</taxon>
        <taxon>Salmonella</taxon>
    </lineage>
</organism>
<keyword evidence="3" id="KW-0238">DNA-binding</keyword>
<comment type="similarity">
    <text evidence="1">Belongs to the LysR transcriptional regulatory family.</text>
</comment>
<keyword evidence="2" id="KW-0805">Transcription regulation</keyword>
<dbReference type="AlphaFoldDB" id="A0A2K0JG03"/>
<name>A0A2K0JG03_SALHO</name>
<comment type="caution">
    <text evidence="7">The sequence shown here is derived from an EMBL/GenBank/DDBJ whole genome shotgun (WGS) entry which is preliminary data.</text>
</comment>
<evidence type="ECO:0000256" key="2">
    <source>
        <dbReference type="ARBA" id="ARBA00023015"/>
    </source>
</evidence>
<evidence type="ECO:0000256" key="1">
    <source>
        <dbReference type="ARBA" id="ARBA00009437"/>
    </source>
</evidence>
<evidence type="ECO:0000313" key="7">
    <source>
        <dbReference type="EMBL" id="PNO34192.1"/>
    </source>
</evidence>
<dbReference type="Proteomes" id="UP000236163">
    <property type="component" value="Unassembled WGS sequence"/>
</dbReference>
<keyword evidence="5" id="KW-0804">Transcription</keyword>
<dbReference type="InterPro" id="IPR036388">
    <property type="entry name" value="WH-like_DNA-bd_sf"/>
</dbReference>
<dbReference type="SUPFAM" id="SSF46785">
    <property type="entry name" value="Winged helix' DNA-binding domain"/>
    <property type="match status" value="1"/>
</dbReference>
<dbReference type="GO" id="GO:0003700">
    <property type="term" value="F:DNA-binding transcription factor activity"/>
    <property type="evidence" value="ECO:0007669"/>
    <property type="project" value="InterPro"/>
</dbReference>
<proteinExistence type="inferred from homology"/>
<protein>
    <submittedName>
        <fullName evidence="7">LysR family transcriptional regulator</fullName>
    </submittedName>
</protein>
<dbReference type="Pfam" id="PF00126">
    <property type="entry name" value="HTH_1"/>
    <property type="match status" value="1"/>
</dbReference>
<dbReference type="EMBL" id="JWSP02000004">
    <property type="protein sequence ID" value="PNO34192.1"/>
    <property type="molecule type" value="Genomic_DNA"/>
</dbReference>
<dbReference type="PANTHER" id="PTHR30293:SF0">
    <property type="entry name" value="NITROGEN ASSIMILATION REGULATORY PROTEIN NAC"/>
    <property type="match status" value="1"/>
</dbReference>
<feature type="domain" description="HTH lysR-type" evidence="6">
    <location>
        <begin position="1"/>
        <end position="58"/>
    </location>
</feature>
<reference evidence="8" key="1">
    <citation type="submission" date="2017-12" db="EMBL/GenBank/DDBJ databases">
        <title>FDA dAtabase for Regulatory Grade micrObial Sequences (FDA-ARGOS): Supporting development and validation of Infectious Disease Dx tests.</title>
        <authorList>
            <person name="Sichtig H."/>
            <person name="Tallon L."/>
            <person name="Sadzewicz L."/>
            <person name="Sengamalay N."/>
            <person name="Nagaraj S."/>
            <person name="Vavikolanu K."/>
            <person name="Aluvathingal J."/>
            <person name="Nadendla S."/>
            <person name="Pirone D.C."/>
            <person name="Hoffman M."/>
            <person name="Muruvanda T."/>
            <person name="Allard M."/>
            <person name="Evans P."/>
        </authorList>
    </citation>
    <scope>NUCLEOTIDE SEQUENCE [LARGE SCALE GENOMIC DNA]</scope>
    <source>
        <strain evidence="8">FDAARGOS_55</strain>
    </source>
</reference>
<dbReference type="FunFam" id="1.10.10.10:FF:000001">
    <property type="entry name" value="LysR family transcriptional regulator"/>
    <property type="match status" value="1"/>
</dbReference>
<dbReference type="GO" id="GO:0003677">
    <property type="term" value="F:DNA binding"/>
    <property type="evidence" value="ECO:0007669"/>
    <property type="project" value="UniProtKB-KW"/>
</dbReference>
<dbReference type="STRING" id="523831.SEHO0A_00632"/>
<evidence type="ECO:0000256" key="3">
    <source>
        <dbReference type="ARBA" id="ARBA00023125"/>
    </source>
</evidence>
<keyword evidence="4" id="KW-0010">Activator</keyword>
<dbReference type="InterPro" id="IPR036390">
    <property type="entry name" value="WH_DNA-bd_sf"/>
</dbReference>
<dbReference type="InterPro" id="IPR005119">
    <property type="entry name" value="LysR_subst-bd"/>
</dbReference>
<evidence type="ECO:0000313" key="8">
    <source>
        <dbReference type="Proteomes" id="UP000236163"/>
    </source>
</evidence>
<dbReference type="PANTHER" id="PTHR30293">
    <property type="entry name" value="TRANSCRIPTIONAL REGULATORY PROTEIN NAC-RELATED"/>
    <property type="match status" value="1"/>
</dbReference>
<dbReference type="InterPro" id="IPR000847">
    <property type="entry name" value="LysR_HTH_N"/>
</dbReference>
<dbReference type="PROSITE" id="PS50931">
    <property type="entry name" value="HTH_LYSR"/>
    <property type="match status" value="1"/>
</dbReference>
<accession>A0A2K0JG03</accession>
<dbReference type="GO" id="GO:2000142">
    <property type="term" value="P:regulation of DNA-templated transcription initiation"/>
    <property type="evidence" value="ECO:0007669"/>
    <property type="project" value="TreeGrafter"/>
</dbReference>
<dbReference type="SUPFAM" id="SSF53850">
    <property type="entry name" value="Periplasmic binding protein-like II"/>
    <property type="match status" value="1"/>
</dbReference>
<dbReference type="Gene3D" id="3.40.190.290">
    <property type="match status" value="1"/>
</dbReference>
<sequence length="308" mass="33504">MELRQLRYFVRIIETGSMGSAAQDLDIGVSALSQQMSRLENELAIRLLQRTSRGVTPTNAGLAFYSQAQLALRHADDAILAAREARLSGHVSVGMAPSTASILGIPFLHAMQENYADVRLHVVESLSGNLERMINTRQIDLAVVFQKDKILRWNARPILEEQLFLIGSHALLAALPDNPITPEQLADIPLIMPSQGHGLRGRLDAVCQEHALNVEIVAEIDGLALLMRAVRDGLGATLQPGAAISHLDNDTLRVIGVHNPVLSRPNFLVSLSDDELTPAGLAARVVLTKVMRQLVDAGEWPGATLYAY</sequence>
<evidence type="ECO:0000256" key="5">
    <source>
        <dbReference type="ARBA" id="ARBA00023163"/>
    </source>
</evidence>
<dbReference type="Pfam" id="PF03466">
    <property type="entry name" value="LysR_substrate"/>
    <property type="match status" value="1"/>
</dbReference>